<organism evidence="1 2">
    <name type="scientific">Peribacillus simplex</name>
    <dbReference type="NCBI Taxonomy" id="1478"/>
    <lineage>
        <taxon>Bacteria</taxon>
        <taxon>Bacillati</taxon>
        <taxon>Bacillota</taxon>
        <taxon>Bacilli</taxon>
        <taxon>Bacillales</taxon>
        <taxon>Bacillaceae</taxon>
        <taxon>Peribacillus</taxon>
    </lineage>
</organism>
<gene>
    <name evidence="1" type="ORF">SAMN05878482_108114</name>
</gene>
<dbReference type="EMBL" id="FTMX01000008">
    <property type="protein sequence ID" value="SIR98803.1"/>
    <property type="molecule type" value="Genomic_DNA"/>
</dbReference>
<evidence type="ECO:0000313" key="1">
    <source>
        <dbReference type="EMBL" id="SIR98803.1"/>
    </source>
</evidence>
<name>A0A9X8RDB3_9BACI</name>
<proteinExistence type="predicted"/>
<accession>A0A9X8RDB3</accession>
<evidence type="ECO:0000313" key="2">
    <source>
        <dbReference type="Proteomes" id="UP000185829"/>
    </source>
</evidence>
<dbReference type="AlphaFoldDB" id="A0A9X8RDB3"/>
<dbReference type="Proteomes" id="UP000185829">
    <property type="component" value="Unassembled WGS sequence"/>
</dbReference>
<comment type="caution">
    <text evidence="1">The sequence shown here is derived from an EMBL/GenBank/DDBJ whole genome shotgun (WGS) entry which is preliminary data.</text>
</comment>
<reference evidence="1 2" key="1">
    <citation type="submission" date="2017-01" db="EMBL/GenBank/DDBJ databases">
        <authorList>
            <person name="Varghese N."/>
            <person name="Submissions S."/>
        </authorList>
    </citation>
    <scope>NUCLEOTIDE SEQUENCE [LARGE SCALE GENOMIC DNA]</scope>
    <source>
        <strain evidence="1 2">RUG2-6</strain>
    </source>
</reference>
<protein>
    <submittedName>
        <fullName evidence="1">Uncharacterized protein</fullName>
    </submittedName>
</protein>
<sequence length="118" mass="14223">MKYHHLKKLASLGRRSAVRERIFLKTTGTFFLNKKVGQLAFHRNLTAIKRNLYEVPFYCVLTKLSNFNRKIKKFKKIWLMFVKKGLKYREWRNGILSDEKSDNYDNFRDGNHIVIILR</sequence>